<feature type="transmembrane region" description="Helical" evidence="4">
    <location>
        <begin position="113"/>
        <end position="132"/>
    </location>
</feature>
<feature type="transmembrane region" description="Helical" evidence="4">
    <location>
        <begin position="21"/>
        <end position="38"/>
    </location>
</feature>
<keyword evidence="4" id="KW-1133">Transmembrane helix</keyword>
<dbReference type="RefSeq" id="WP_221521568.1">
    <property type="nucleotide sequence ID" value="NZ_JACHJV010000001.1"/>
</dbReference>
<keyword evidence="2 7" id="KW-0418">Kinase</keyword>
<keyword evidence="4" id="KW-0812">Transmembrane</keyword>
<keyword evidence="3" id="KW-0902">Two-component regulatory system</keyword>
<dbReference type="Gene3D" id="1.20.5.1930">
    <property type="match status" value="1"/>
</dbReference>
<proteinExistence type="predicted"/>
<reference evidence="7 8" key="1">
    <citation type="submission" date="2020-08" db="EMBL/GenBank/DDBJ databases">
        <title>Sequencing the genomes of 1000 actinobacteria strains.</title>
        <authorList>
            <person name="Klenk H.-P."/>
        </authorList>
    </citation>
    <scope>NUCLEOTIDE SEQUENCE [LARGE SCALE GENOMIC DNA]</scope>
    <source>
        <strain evidence="7 8">DSM 41654</strain>
    </source>
</reference>
<accession>A0A7W7R349</accession>
<keyword evidence="4" id="KW-0472">Membrane</keyword>
<evidence type="ECO:0000313" key="8">
    <source>
        <dbReference type="Proteomes" id="UP000540506"/>
    </source>
</evidence>
<feature type="transmembrane region" description="Helical" evidence="4">
    <location>
        <begin position="85"/>
        <end position="107"/>
    </location>
</feature>
<feature type="transmembrane region" description="Helical" evidence="4">
    <location>
        <begin position="50"/>
        <end position="73"/>
    </location>
</feature>
<keyword evidence="1 7" id="KW-0808">Transferase</keyword>
<dbReference type="EC" id="2.7.13.3" evidence="7"/>
<evidence type="ECO:0000313" key="7">
    <source>
        <dbReference type="EMBL" id="MBB4924535.1"/>
    </source>
</evidence>
<protein>
    <submittedName>
        <fullName evidence="7">Two-component system sensor histidine kinase DesK</fullName>
        <ecNumber evidence="7">2.7.13.3</ecNumber>
    </submittedName>
</protein>
<dbReference type="Gene3D" id="3.30.565.10">
    <property type="entry name" value="Histidine kinase-like ATPase, C-terminal domain"/>
    <property type="match status" value="1"/>
</dbReference>
<evidence type="ECO:0000259" key="5">
    <source>
        <dbReference type="Pfam" id="PF02518"/>
    </source>
</evidence>
<evidence type="ECO:0000256" key="2">
    <source>
        <dbReference type="ARBA" id="ARBA00022777"/>
    </source>
</evidence>
<dbReference type="Pfam" id="PF07730">
    <property type="entry name" value="HisKA_3"/>
    <property type="match status" value="1"/>
</dbReference>
<evidence type="ECO:0000256" key="3">
    <source>
        <dbReference type="ARBA" id="ARBA00023012"/>
    </source>
</evidence>
<dbReference type="InterPro" id="IPR036890">
    <property type="entry name" value="HATPase_C_sf"/>
</dbReference>
<dbReference type="InterPro" id="IPR011712">
    <property type="entry name" value="Sig_transdc_His_kin_sub3_dim/P"/>
</dbReference>
<sequence length="408" mass="44112">MGIGAWREYGKPKRIEIYIRWTFYAMTVVLPLSMLPFAGQNVIRQSATPAVALLCGLVLLSSALSVPLTRAALNYHVRGGALPVRLLLAHTAVIQAAVWLPLLAAAHRAVQPTALLLTGGVLLNLWVVAPAIVLRPRVLAPWALAMLVLALPPFWIACRNLGFAVGQLVGLTFGLTVCAASCRCSAWMVKVAWDLDSARETQARLAVAEERLRFSRDLHDVLGRNLTTMALKAELAVQLARRGRPEAADQMVEVQRIAQESQREVREVVRGYRTADLAAEVTGARSVLRAAGIECRIDLGPDPAALPALAQSVLGWVVREAATNVLRHSEAEQVTVRLWTHQEQAVLELSNDGVRPPVASEGGSGLAGLRERLAAHGGLLTCTRSPERFTLRATLPLPNTTPDQELAA</sequence>
<feature type="transmembrane region" description="Helical" evidence="4">
    <location>
        <begin position="139"/>
        <end position="157"/>
    </location>
</feature>
<gene>
    <name evidence="7" type="ORF">FHR34_003528</name>
</gene>
<dbReference type="Pfam" id="PF02518">
    <property type="entry name" value="HATPase_c"/>
    <property type="match status" value="1"/>
</dbReference>
<dbReference type="EMBL" id="JACHJV010000001">
    <property type="protein sequence ID" value="MBB4924535.1"/>
    <property type="molecule type" value="Genomic_DNA"/>
</dbReference>
<dbReference type="AlphaFoldDB" id="A0A7W7R349"/>
<feature type="domain" description="Signal transduction histidine kinase subgroup 3 dimerisation and phosphoacceptor" evidence="6">
    <location>
        <begin position="210"/>
        <end position="277"/>
    </location>
</feature>
<dbReference type="GO" id="GO:0046983">
    <property type="term" value="F:protein dimerization activity"/>
    <property type="evidence" value="ECO:0007669"/>
    <property type="project" value="InterPro"/>
</dbReference>
<evidence type="ECO:0000259" key="6">
    <source>
        <dbReference type="Pfam" id="PF07730"/>
    </source>
</evidence>
<dbReference type="Proteomes" id="UP000540506">
    <property type="component" value="Unassembled WGS sequence"/>
</dbReference>
<dbReference type="SUPFAM" id="SSF55874">
    <property type="entry name" value="ATPase domain of HSP90 chaperone/DNA topoisomerase II/histidine kinase"/>
    <property type="match status" value="1"/>
</dbReference>
<dbReference type="CDD" id="cd16917">
    <property type="entry name" value="HATPase_UhpB-NarQ-NarX-like"/>
    <property type="match status" value="1"/>
</dbReference>
<dbReference type="PANTHER" id="PTHR24421:SF63">
    <property type="entry name" value="SENSOR HISTIDINE KINASE DESK"/>
    <property type="match status" value="1"/>
</dbReference>
<keyword evidence="8" id="KW-1185">Reference proteome</keyword>
<dbReference type="GO" id="GO:0016020">
    <property type="term" value="C:membrane"/>
    <property type="evidence" value="ECO:0007669"/>
    <property type="project" value="InterPro"/>
</dbReference>
<dbReference type="InterPro" id="IPR050482">
    <property type="entry name" value="Sensor_HK_TwoCompSys"/>
</dbReference>
<organism evidence="7 8">
    <name type="scientific">Kitasatospora kifunensis</name>
    <name type="common">Streptomyces kifunensis</name>
    <dbReference type="NCBI Taxonomy" id="58351"/>
    <lineage>
        <taxon>Bacteria</taxon>
        <taxon>Bacillati</taxon>
        <taxon>Actinomycetota</taxon>
        <taxon>Actinomycetes</taxon>
        <taxon>Kitasatosporales</taxon>
        <taxon>Streptomycetaceae</taxon>
        <taxon>Kitasatospora</taxon>
    </lineage>
</organism>
<dbReference type="GO" id="GO:0000155">
    <property type="term" value="F:phosphorelay sensor kinase activity"/>
    <property type="evidence" value="ECO:0007669"/>
    <property type="project" value="InterPro"/>
</dbReference>
<feature type="domain" description="Histidine kinase/HSP90-like ATPase" evidence="5">
    <location>
        <begin position="314"/>
        <end position="398"/>
    </location>
</feature>
<dbReference type="InterPro" id="IPR003594">
    <property type="entry name" value="HATPase_dom"/>
</dbReference>
<comment type="caution">
    <text evidence="7">The sequence shown here is derived from an EMBL/GenBank/DDBJ whole genome shotgun (WGS) entry which is preliminary data.</text>
</comment>
<name>A0A7W7R349_KITKI</name>
<dbReference type="PANTHER" id="PTHR24421">
    <property type="entry name" value="NITRATE/NITRITE SENSOR PROTEIN NARX-RELATED"/>
    <property type="match status" value="1"/>
</dbReference>
<evidence type="ECO:0000256" key="1">
    <source>
        <dbReference type="ARBA" id="ARBA00022679"/>
    </source>
</evidence>
<evidence type="ECO:0000256" key="4">
    <source>
        <dbReference type="SAM" id="Phobius"/>
    </source>
</evidence>